<dbReference type="AlphaFoldDB" id="W6MGJ9"/>
<feature type="compositionally biased region" description="Polar residues" evidence="2">
    <location>
        <begin position="213"/>
        <end position="226"/>
    </location>
</feature>
<sequence length="440" mass="49874">MADPKSTKLTQIADLGDPAKFRKPWKVTLPFMLVAIKPMDGRHVAKQRRRLQLIVTDFSSHPRSFRRMNTTWPLPFDFVENEVFCITLFEDTAEKVLPKELAKRGLSPEIAMGQRHLDPEELVFVNILFTVKAFRTMSGSYWEGRAYEGIKCYAESELRDAKNTEGLLYSTGILERAKMRLPWLTRKKLDGLVAYPEPPRPEPEPKRQKIIHVSSSQIPSQKPVSRNNEELDFLDEAIDSFSEEEPGFDIPDFMDACGLFASTAPLPGSEAVLSFHDTEEDTHEDTQDDISNDKGKEDDSFEVFVVNKKVPAVEFSSLKATSIANKHTQEEKLQNRKRHLELETQTEQEQRVANVTAVTVTEVQDQALNDEHEASKQQAQSHAEKGSIKDTPILVQTPDSQTVIHDSGSQSSESWKLSRIITSRARLVYRKFKTLASSGN</sequence>
<feature type="coiled-coil region" evidence="1">
    <location>
        <begin position="323"/>
        <end position="350"/>
    </location>
</feature>
<evidence type="ECO:0000256" key="1">
    <source>
        <dbReference type="SAM" id="Coils"/>
    </source>
</evidence>
<dbReference type="GeneID" id="34518058"/>
<reference evidence="3" key="1">
    <citation type="submission" date="2013-12" db="EMBL/GenBank/DDBJ databases">
        <authorList>
            <person name="Genoscope - CEA"/>
        </authorList>
    </citation>
    <scope>NUCLEOTIDE SEQUENCE</scope>
    <source>
        <strain evidence="3">CBS 1993</strain>
    </source>
</reference>
<evidence type="ECO:0000313" key="3">
    <source>
        <dbReference type="EMBL" id="CDK24653.1"/>
    </source>
</evidence>
<feature type="region of interest" description="Disordered" evidence="2">
    <location>
        <begin position="371"/>
        <end position="394"/>
    </location>
</feature>
<keyword evidence="1" id="KW-0175">Coiled coil</keyword>
<gene>
    <name evidence="3" type="ORF">KUCA_T00000619001</name>
</gene>
<protein>
    <submittedName>
        <fullName evidence="3">Uncharacterized protein</fullName>
    </submittedName>
</protein>
<proteinExistence type="predicted"/>
<name>W6MGJ9_9ASCO</name>
<evidence type="ECO:0000256" key="2">
    <source>
        <dbReference type="SAM" id="MobiDB-lite"/>
    </source>
</evidence>
<feature type="region of interest" description="Disordered" evidence="2">
    <location>
        <begin position="195"/>
        <end position="227"/>
    </location>
</feature>
<accession>W6MGJ9</accession>
<feature type="region of interest" description="Disordered" evidence="2">
    <location>
        <begin position="277"/>
        <end position="296"/>
    </location>
</feature>
<reference evidence="3" key="2">
    <citation type="submission" date="2014-02" db="EMBL/GenBank/DDBJ databases">
        <title>Complete DNA sequence of /Kuraishia capsulata/ illustrates novel genomic features among budding yeasts (/Saccharomycotina/).</title>
        <authorList>
            <person name="Morales L."/>
            <person name="Noel B."/>
            <person name="Porcel B."/>
            <person name="Marcet-Houben M."/>
            <person name="Hullo M-F."/>
            <person name="Sacerdot C."/>
            <person name="Tekaia F."/>
            <person name="Leh-Louis V."/>
            <person name="Despons L."/>
            <person name="Khanna V."/>
            <person name="Aury J-M."/>
            <person name="Barbe V."/>
            <person name="Couloux A."/>
            <person name="Labadie K."/>
            <person name="Pelletier E."/>
            <person name="Souciet J-L."/>
            <person name="Boekhout T."/>
            <person name="Gabaldon T."/>
            <person name="Wincker P."/>
            <person name="Dujon B."/>
        </authorList>
    </citation>
    <scope>NUCLEOTIDE SEQUENCE</scope>
    <source>
        <strain evidence="3">CBS 1993</strain>
    </source>
</reference>
<evidence type="ECO:0000313" key="4">
    <source>
        <dbReference type="Proteomes" id="UP000019384"/>
    </source>
</evidence>
<feature type="compositionally biased region" description="Acidic residues" evidence="2">
    <location>
        <begin position="278"/>
        <end position="290"/>
    </location>
</feature>
<dbReference type="EMBL" id="HG793125">
    <property type="protein sequence ID" value="CDK24653.1"/>
    <property type="molecule type" value="Genomic_DNA"/>
</dbReference>
<dbReference type="HOGENOM" id="CLU_622654_0_0_1"/>
<dbReference type="Proteomes" id="UP000019384">
    <property type="component" value="Unassembled WGS sequence"/>
</dbReference>
<organism evidence="3 4">
    <name type="scientific">Kuraishia capsulata CBS 1993</name>
    <dbReference type="NCBI Taxonomy" id="1382522"/>
    <lineage>
        <taxon>Eukaryota</taxon>
        <taxon>Fungi</taxon>
        <taxon>Dikarya</taxon>
        <taxon>Ascomycota</taxon>
        <taxon>Saccharomycotina</taxon>
        <taxon>Pichiomycetes</taxon>
        <taxon>Pichiales</taxon>
        <taxon>Pichiaceae</taxon>
        <taxon>Kuraishia</taxon>
    </lineage>
</organism>
<keyword evidence="4" id="KW-1185">Reference proteome</keyword>
<dbReference type="RefSeq" id="XP_022456670.1">
    <property type="nucleotide sequence ID" value="XM_022605176.1"/>
</dbReference>